<keyword evidence="1" id="KW-0812">Transmembrane</keyword>
<dbReference type="KEGG" id="pmai:CF386_05710"/>
<feature type="transmembrane region" description="Helical" evidence="1">
    <location>
        <begin position="12"/>
        <end position="32"/>
    </location>
</feature>
<evidence type="ECO:0000256" key="1">
    <source>
        <dbReference type="SAM" id="Phobius"/>
    </source>
</evidence>
<dbReference type="Proteomes" id="UP000242175">
    <property type="component" value="Chromosome large"/>
</dbReference>
<dbReference type="OrthoDB" id="5588656at2"/>
<evidence type="ECO:0000313" key="2">
    <source>
        <dbReference type="EMBL" id="ASK78537.1"/>
    </source>
</evidence>
<accession>A0A220VDW4</accession>
<sequence length="68" mass="7961">MNYEKLVLYENLILNFMLIFCVLFIVYTILTITKKTNISKFGKIIIWFILFLGCFGFIVKSIISTIVT</sequence>
<dbReference type="RefSeq" id="WP_089073445.1">
    <property type="nucleotide sequence ID" value="NZ_CP022355.1"/>
</dbReference>
<keyword evidence="1" id="KW-1133">Transmembrane helix</keyword>
<evidence type="ECO:0000313" key="3">
    <source>
        <dbReference type="Proteomes" id="UP000242175"/>
    </source>
</evidence>
<organism evidence="2 3">
    <name type="scientific">Paraphotobacterium marinum</name>
    <dbReference type="NCBI Taxonomy" id="1755811"/>
    <lineage>
        <taxon>Bacteria</taxon>
        <taxon>Pseudomonadati</taxon>
        <taxon>Pseudomonadota</taxon>
        <taxon>Gammaproteobacteria</taxon>
        <taxon>Vibrionales</taxon>
        <taxon>Vibrionaceae</taxon>
        <taxon>Paraphotobacterium</taxon>
    </lineage>
</organism>
<dbReference type="Pfam" id="PF10981">
    <property type="entry name" value="DUF2788"/>
    <property type="match status" value="1"/>
</dbReference>
<gene>
    <name evidence="2" type="ORF">CF386_05710</name>
</gene>
<proteinExistence type="predicted"/>
<name>A0A220VDW4_9GAMM</name>
<keyword evidence="1" id="KW-0472">Membrane</keyword>
<dbReference type="EMBL" id="CP022355">
    <property type="protein sequence ID" value="ASK78537.1"/>
    <property type="molecule type" value="Genomic_DNA"/>
</dbReference>
<reference evidence="2 3" key="1">
    <citation type="journal article" date="2016" name="Int. J. Syst. Evol. Microbiol.">
        <title>Paraphotobacterium marinum gen. nov., sp. nov., a member of the family Vibrionaceae, isolated from surface seawater.</title>
        <authorList>
            <person name="Huang Z."/>
            <person name="Dong C."/>
            <person name="Shao Z."/>
        </authorList>
    </citation>
    <scope>NUCLEOTIDE SEQUENCE [LARGE SCALE GENOMIC DNA]</scope>
    <source>
        <strain evidence="2 3">NSCS20N07D</strain>
    </source>
</reference>
<keyword evidence="3" id="KW-1185">Reference proteome</keyword>
<protein>
    <recommendedName>
        <fullName evidence="4">DUF2788 domain-containing protein</fullName>
    </recommendedName>
</protein>
<feature type="transmembrane region" description="Helical" evidence="1">
    <location>
        <begin position="44"/>
        <end position="67"/>
    </location>
</feature>
<dbReference type="InterPro" id="IPR021249">
    <property type="entry name" value="DUF2788"/>
</dbReference>
<dbReference type="AlphaFoldDB" id="A0A220VDW4"/>
<evidence type="ECO:0008006" key="4">
    <source>
        <dbReference type="Google" id="ProtNLM"/>
    </source>
</evidence>